<dbReference type="RefSeq" id="WP_092909717.1">
    <property type="nucleotide sequence ID" value="NZ_FOUZ01000016.1"/>
</dbReference>
<dbReference type="InterPro" id="IPR023416">
    <property type="entry name" value="Transthyretin/HIU_hydrolase_d"/>
</dbReference>
<evidence type="ECO:0000256" key="1">
    <source>
        <dbReference type="ARBA" id="ARBA00001043"/>
    </source>
</evidence>
<evidence type="ECO:0000256" key="3">
    <source>
        <dbReference type="ARBA" id="ARBA00009850"/>
    </source>
</evidence>
<feature type="binding site" evidence="7">
    <location>
        <position position="132"/>
    </location>
    <ligand>
        <name>substrate</name>
    </ligand>
</feature>
<dbReference type="GO" id="GO:0033971">
    <property type="term" value="F:hydroxyisourate hydrolase activity"/>
    <property type="evidence" value="ECO:0007669"/>
    <property type="project" value="UniProtKB-EC"/>
</dbReference>
<dbReference type="NCBIfam" id="TIGR02962">
    <property type="entry name" value="hdxy_isourate"/>
    <property type="match status" value="1"/>
</dbReference>
<feature type="domain" description="Transthyretin/hydroxyisourate hydrolase" evidence="10">
    <location>
        <begin position="21"/>
        <end position="135"/>
    </location>
</feature>
<sequence length="135" mass="15575">MKNIIYILSFFLFTSISFAQTKSYQLSSHILDISTGTAAPDVSITLHKMNKDKSWTIVSTHKTDKNGRVTDFLPYAKMDNDGIYKLTFETYPYFEKKKVDSFYPFVEVVFSIKGQEHFHVPITISPFGYSTYRGN</sequence>
<feature type="signal peptide" evidence="9">
    <location>
        <begin position="1"/>
        <end position="19"/>
    </location>
</feature>
<reference evidence="12" key="1">
    <citation type="submission" date="2016-10" db="EMBL/GenBank/DDBJ databases">
        <authorList>
            <person name="Varghese N."/>
            <person name="Submissions S."/>
        </authorList>
    </citation>
    <scope>NUCLEOTIDE SEQUENCE [LARGE SCALE GENOMIC DNA]</scope>
    <source>
        <strain evidence="12">XJ109</strain>
    </source>
</reference>
<keyword evidence="12" id="KW-1185">Reference proteome</keyword>
<evidence type="ECO:0000313" key="12">
    <source>
        <dbReference type="Proteomes" id="UP000199149"/>
    </source>
</evidence>
<dbReference type="SMART" id="SM00095">
    <property type="entry name" value="TR_THY"/>
    <property type="match status" value="1"/>
</dbReference>
<dbReference type="Proteomes" id="UP000199149">
    <property type="component" value="Unassembled WGS sequence"/>
</dbReference>
<feature type="chain" id="PRO_5011624678" description="5-hydroxyisourate hydrolase" evidence="9">
    <location>
        <begin position="20"/>
        <end position="135"/>
    </location>
</feature>
<dbReference type="InterPro" id="IPR014306">
    <property type="entry name" value="Hydroxyisourate_hydrolase"/>
</dbReference>
<keyword evidence="5 8" id="KW-0659">Purine metabolism</keyword>
<dbReference type="PANTHER" id="PTHR10395:SF7">
    <property type="entry name" value="5-HYDROXYISOURATE HYDROLASE"/>
    <property type="match status" value="1"/>
</dbReference>
<dbReference type="OrthoDB" id="9792386at2"/>
<evidence type="ECO:0000256" key="8">
    <source>
        <dbReference type="RuleBase" id="RU361270"/>
    </source>
</evidence>
<name>A0A1I5AB28_9FLAO</name>
<dbReference type="Pfam" id="PF00576">
    <property type="entry name" value="Transthyretin"/>
    <property type="match status" value="1"/>
</dbReference>
<dbReference type="InterPro" id="IPR000895">
    <property type="entry name" value="Transthyretin/HIU_hydrolase"/>
</dbReference>
<comment type="function">
    <text evidence="2">Catalyzes the hydrolysis of 5-hydroxyisourate (HIU) to 2-oxo-4-hydroxy-4-carboxy-5-ureidoimidazoline (OHCU).</text>
</comment>
<evidence type="ECO:0000256" key="4">
    <source>
        <dbReference type="ARBA" id="ARBA00011881"/>
    </source>
</evidence>
<dbReference type="GO" id="GO:0006144">
    <property type="term" value="P:purine nucleobase metabolic process"/>
    <property type="evidence" value="ECO:0007669"/>
    <property type="project" value="UniProtKB-KW"/>
</dbReference>
<keyword evidence="9" id="KW-0732">Signal</keyword>
<evidence type="ECO:0000259" key="10">
    <source>
        <dbReference type="SMART" id="SM00095"/>
    </source>
</evidence>
<evidence type="ECO:0000256" key="5">
    <source>
        <dbReference type="ARBA" id="ARBA00022631"/>
    </source>
</evidence>
<dbReference type="CDD" id="cd05822">
    <property type="entry name" value="TLP_HIUase"/>
    <property type="match status" value="1"/>
</dbReference>
<dbReference type="SUPFAM" id="SSF49472">
    <property type="entry name" value="Transthyretin (synonym: prealbumin)"/>
    <property type="match status" value="1"/>
</dbReference>
<evidence type="ECO:0000256" key="9">
    <source>
        <dbReference type="SAM" id="SignalP"/>
    </source>
</evidence>
<dbReference type="InterPro" id="IPR023419">
    <property type="entry name" value="Transthyretin_CS"/>
</dbReference>
<protein>
    <recommendedName>
        <fullName evidence="8">5-hydroxyisourate hydrolase</fullName>
        <shortName evidence="8">HIU hydrolase</shortName>
        <shortName evidence="8">HIUHase</shortName>
        <ecNumber evidence="8">3.5.2.17</ecNumber>
    </recommendedName>
</protein>
<evidence type="ECO:0000256" key="7">
    <source>
        <dbReference type="PIRSR" id="PIRSR600895-51"/>
    </source>
</evidence>
<organism evidence="11 12">
    <name type="scientific">Algoriella xinjiangensis</name>
    <dbReference type="NCBI Taxonomy" id="684065"/>
    <lineage>
        <taxon>Bacteria</taxon>
        <taxon>Pseudomonadati</taxon>
        <taxon>Bacteroidota</taxon>
        <taxon>Flavobacteriia</taxon>
        <taxon>Flavobacteriales</taxon>
        <taxon>Weeksellaceae</taxon>
        <taxon>Algoriella</taxon>
    </lineage>
</organism>
<dbReference type="AlphaFoldDB" id="A0A1I5AB28"/>
<dbReference type="STRING" id="684065.SAMN05421738_11621"/>
<proteinExistence type="inferred from homology"/>
<feature type="binding site" evidence="7">
    <location>
        <position position="29"/>
    </location>
    <ligand>
        <name>substrate</name>
    </ligand>
</feature>
<accession>A0A1I5AB28</accession>
<dbReference type="EC" id="3.5.2.17" evidence="8"/>
<dbReference type="InterPro" id="IPR036817">
    <property type="entry name" value="Transthyretin/HIU_hydrolase_sf"/>
</dbReference>
<dbReference type="EMBL" id="FOUZ01000016">
    <property type="protein sequence ID" value="SFN59578.1"/>
    <property type="molecule type" value="Genomic_DNA"/>
</dbReference>
<comment type="subunit">
    <text evidence="4 8">Homotetramer.</text>
</comment>
<evidence type="ECO:0000313" key="11">
    <source>
        <dbReference type="EMBL" id="SFN59578.1"/>
    </source>
</evidence>
<dbReference type="PROSITE" id="PS00769">
    <property type="entry name" value="TRANSTHYRETIN_2"/>
    <property type="match status" value="1"/>
</dbReference>
<keyword evidence="6 8" id="KW-0378">Hydrolase</keyword>
<evidence type="ECO:0000256" key="2">
    <source>
        <dbReference type="ARBA" id="ARBA00002704"/>
    </source>
</evidence>
<gene>
    <name evidence="11" type="ORF">SAMN05421738_11621</name>
</gene>
<dbReference type="PRINTS" id="PR00189">
    <property type="entry name" value="TRNSTHYRETIN"/>
</dbReference>
<comment type="similarity">
    <text evidence="3 8">Belongs to the transthyretin family. 5-hydroxyisourate hydrolase subfamily.</text>
</comment>
<evidence type="ECO:0000256" key="6">
    <source>
        <dbReference type="ARBA" id="ARBA00022801"/>
    </source>
</evidence>
<comment type="catalytic activity">
    <reaction evidence="1 8">
        <text>5-hydroxyisourate + H2O = 5-hydroxy-2-oxo-4-ureido-2,5-dihydro-1H-imidazole-5-carboxylate + H(+)</text>
        <dbReference type="Rhea" id="RHEA:23736"/>
        <dbReference type="ChEBI" id="CHEBI:15377"/>
        <dbReference type="ChEBI" id="CHEBI:15378"/>
        <dbReference type="ChEBI" id="CHEBI:18072"/>
        <dbReference type="ChEBI" id="CHEBI:58639"/>
        <dbReference type="EC" id="3.5.2.17"/>
    </reaction>
</comment>
<dbReference type="Gene3D" id="2.60.40.180">
    <property type="entry name" value="Transthyretin/hydroxyisourate hydrolase domain"/>
    <property type="match status" value="1"/>
</dbReference>
<feature type="binding site" evidence="7">
    <location>
        <position position="68"/>
    </location>
    <ligand>
        <name>substrate</name>
    </ligand>
</feature>
<dbReference type="PANTHER" id="PTHR10395">
    <property type="entry name" value="URICASE AND TRANSTHYRETIN-RELATED"/>
    <property type="match status" value="1"/>
</dbReference>